<evidence type="ECO:0000256" key="8">
    <source>
        <dbReference type="ARBA" id="ARBA00022989"/>
    </source>
</evidence>
<dbReference type="Gene3D" id="2.60.40.60">
    <property type="entry name" value="Cadherins"/>
    <property type="match status" value="6"/>
</dbReference>
<feature type="domain" description="Cadherin" evidence="14">
    <location>
        <begin position="24"/>
        <end position="132"/>
    </location>
</feature>
<evidence type="ECO:0000256" key="4">
    <source>
        <dbReference type="ARBA" id="ARBA00022729"/>
    </source>
</evidence>
<dbReference type="InterPro" id="IPR015919">
    <property type="entry name" value="Cadherin-like_sf"/>
</dbReference>
<dbReference type="PROSITE" id="PS00232">
    <property type="entry name" value="CADHERIN_1"/>
    <property type="match status" value="2"/>
</dbReference>
<evidence type="ECO:0000256" key="7">
    <source>
        <dbReference type="ARBA" id="ARBA00022889"/>
    </source>
</evidence>
<evidence type="ECO:0000259" key="14">
    <source>
        <dbReference type="PROSITE" id="PS50268"/>
    </source>
</evidence>
<dbReference type="InterPro" id="IPR020894">
    <property type="entry name" value="Cadherin_CS"/>
</dbReference>
<keyword evidence="6 11" id="KW-0106">Calcium</keyword>
<dbReference type="FunFam" id="2.60.40.60:FF:000004">
    <property type="entry name" value="Protocadherin 1 gamma 2"/>
    <property type="match status" value="1"/>
</dbReference>
<evidence type="ECO:0000313" key="16">
    <source>
        <dbReference type="Proteomes" id="UP001162480"/>
    </source>
</evidence>
<organism evidence="15 16">
    <name type="scientific">Octopus vulgaris</name>
    <name type="common">Common octopus</name>
    <dbReference type="NCBI Taxonomy" id="6645"/>
    <lineage>
        <taxon>Eukaryota</taxon>
        <taxon>Metazoa</taxon>
        <taxon>Spiralia</taxon>
        <taxon>Lophotrochozoa</taxon>
        <taxon>Mollusca</taxon>
        <taxon>Cephalopoda</taxon>
        <taxon>Coleoidea</taxon>
        <taxon>Octopodiformes</taxon>
        <taxon>Octopoda</taxon>
        <taxon>Incirrata</taxon>
        <taxon>Octopodidae</taxon>
        <taxon>Octopus</taxon>
    </lineage>
</organism>
<dbReference type="PRINTS" id="PR00205">
    <property type="entry name" value="CADHERIN"/>
</dbReference>
<keyword evidence="10" id="KW-0325">Glycoprotein</keyword>
<dbReference type="Proteomes" id="UP001162480">
    <property type="component" value="Chromosome 14"/>
</dbReference>
<protein>
    <submittedName>
        <fullName evidence="15">Protocadherin beta-2-like isoform X2</fullName>
    </submittedName>
</protein>
<evidence type="ECO:0000313" key="15">
    <source>
        <dbReference type="EMBL" id="CAI9732432.1"/>
    </source>
</evidence>
<keyword evidence="3 12" id="KW-0812">Transmembrane</keyword>
<feature type="signal peptide" evidence="13">
    <location>
        <begin position="1"/>
        <end position="17"/>
    </location>
</feature>
<keyword evidence="4 13" id="KW-0732">Signal</keyword>
<dbReference type="PROSITE" id="PS50268">
    <property type="entry name" value="CADHERIN_2"/>
    <property type="match status" value="6"/>
</dbReference>
<dbReference type="FunFam" id="2.60.40.60:FF:000007">
    <property type="entry name" value="Protocadherin alpha 2"/>
    <property type="match status" value="1"/>
</dbReference>
<dbReference type="GO" id="GO:0005509">
    <property type="term" value="F:calcium ion binding"/>
    <property type="evidence" value="ECO:0007669"/>
    <property type="project" value="UniProtKB-UniRule"/>
</dbReference>
<gene>
    <name evidence="15" type="ORF">OCTVUL_1B029467</name>
</gene>
<keyword evidence="8 12" id="KW-1133">Transmembrane helix</keyword>
<dbReference type="FunFam" id="2.60.40.60:FF:000020">
    <property type="entry name" value="Dachsous cadherin-related 1b"/>
    <property type="match status" value="1"/>
</dbReference>
<dbReference type="GO" id="GO:0007156">
    <property type="term" value="P:homophilic cell adhesion via plasma membrane adhesion molecules"/>
    <property type="evidence" value="ECO:0007669"/>
    <property type="project" value="InterPro"/>
</dbReference>
<dbReference type="Pfam" id="PF00028">
    <property type="entry name" value="Cadherin"/>
    <property type="match status" value="5"/>
</dbReference>
<feature type="domain" description="Cadherin" evidence="14">
    <location>
        <begin position="358"/>
        <end position="461"/>
    </location>
</feature>
<evidence type="ECO:0000256" key="2">
    <source>
        <dbReference type="ARBA" id="ARBA00022475"/>
    </source>
</evidence>
<evidence type="ECO:0000256" key="5">
    <source>
        <dbReference type="ARBA" id="ARBA00022737"/>
    </source>
</evidence>
<feature type="domain" description="Cadherin" evidence="14">
    <location>
        <begin position="462"/>
        <end position="566"/>
    </location>
</feature>
<evidence type="ECO:0000256" key="9">
    <source>
        <dbReference type="ARBA" id="ARBA00023136"/>
    </source>
</evidence>
<dbReference type="InterPro" id="IPR002126">
    <property type="entry name" value="Cadherin-like_dom"/>
</dbReference>
<name>A0AA36BEY0_OCTVU</name>
<keyword evidence="9 12" id="KW-0472">Membrane</keyword>
<feature type="domain" description="Cadherin" evidence="14">
    <location>
        <begin position="133"/>
        <end position="244"/>
    </location>
</feature>
<feature type="domain" description="Cadherin" evidence="14">
    <location>
        <begin position="588"/>
        <end position="674"/>
    </location>
</feature>
<dbReference type="CDD" id="cd11304">
    <property type="entry name" value="Cadherin_repeat"/>
    <property type="match status" value="6"/>
</dbReference>
<evidence type="ECO:0000256" key="10">
    <source>
        <dbReference type="ARBA" id="ARBA00023180"/>
    </source>
</evidence>
<dbReference type="GO" id="GO:0005886">
    <property type="term" value="C:plasma membrane"/>
    <property type="evidence" value="ECO:0007669"/>
    <property type="project" value="UniProtKB-SubCell"/>
</dbReference>
<sequence>MFTLILLMLLMVNNCWCVDHTYHVKENNDIHSFIGDIVTDTHLLDNIQSQDNSNKLTFNILQGNTDGSVQLFNVTPGGQLHTAAILDAEILCQYNVECFRILEIAVHHGHSFLKILEIKVMIEDVNDNSPIFPNKEFQLAFDESALKGRKETLPNAIDKDVSIQNSKLSYELRNNINKTFQLMVIKISDRKSKIELILNGKLDREMKKNYDLLLMATDGGSPPKQADMAIHILVRDKNDNAPVFSQSIYNVTVKDTQNLHKPILNLTATDVDQGMNGQILYTFSPDTLDKDKKFFILNQTSGELFVKKEFEFGKIYKLLVEATDNGKIPMSSTATILIKGISYLNNPPKIHVKFILKSAGNKTAFISEASKIHSFVAYVKVTDTDSGENGQVKCHLQNRYLQLILVSAEKYKVVVKSEIDRESEKSFNFTIKCQDNGLPPLKVEKQFCMLVTDINDVQPQFSQDIFKFLTYENEHKDFPVGYVNATDPDIGDGGQLTYSLLSNGKDILPFQISDVGFISTTETLDREEKNLYEFKVLVKDKGTPSLEKRANVVVEVMDLNDNAPYFSFPNVDPFSLNVHYHPHSDHDITVVRASDRDSQHNAFLTYEILRGNEKHLFQMNHHSGVLSFSRSLYQNDAGFYELELGVKDSGSPVLSSTTTLSLTLTVSNTTSKIFKAPSKTTTESSNGLQLNVMIVIVIAAVIVSVVIVISISICIVHRLKQTDSNYNNSVDMYHKVTPTLNIQPKYTFDPTCVPPGVQYTMERNVKKFQQPMVDRDNIHCRTMSYRWNDQASRENNQMFVPREESMSPGYRDLNSADQFSEMSTLSSHTDSGHDWSVSNAGHYEELPVIFHSLSFGEKEY</sequence>
<proteinExistence type="predicted"/>
<keyword evidence="16" id="KW-1185">Reference proteome</keyword>
<evidence type="ECO:0000256" key="3">
    <source>
        <dbReference type="ARBA" id="ARBA00022692"/>
    </source>
</evidence>
<evidence type="ECO:0000256" key="6">
    <source>
        <dbReference type="ARBA" id="ARBA00022837"/>
    </source>
</evidence>
<keyword evidence="2" id="KW-1003">Cell membrane</keyword>
<feature type="domain" description="Cadherin" evidence="14">
    <location>
        <begin position="245"/>
        <end position="350"/>
    </location>
</feature>
<comment type="subcellular location">
    <subcellularLocation>
        <location evidence="1">Cell membrane</location>
        <topology evidence="1">Single-pass type I membrane protein</topology>
    </subcellularLocation>
</comment>
<dbReference type="EMBL" id="OX597827">
    <property type="protein sequence ID" value="CAI9732432.1"/>
    <property type="molecule type" value="Genomic_DNA"/>
</dbReference>
<feature type="chain" id="PRO_5041357002" evidence="13">
    <location>
        <begin position="18"/>
        <end position="860"/>
    </location>
</feature>
<accession>A0AA36BEY0</accession>
<reference evidence="15" key="1">
    <citation type="submission" date="2023-08" db="EMBL/GenBank/DDBJ databases">
        <authorList>
            <person name="Alioto T."/>
            <person name="Alioto T."/>
            <person name="Gomez Garrido J."/>
        </authorList>
    </citation>
    <scope>NUCLEOTIDE SEQUENCE</scope>
</reference>
<dbReference type="AlphaFoldDB" id="A0AA36BEY0"/>
<dbReference type="SUPFAM" id="SSF49313">
    <property type="entry name" value="Cadherin-like"/>
    <property type="match status" value="5"/>
</dbReference>
<evidence type="ECO:0000256" key="11">
    <source>
        <dbReference type="PROSITE-ProRule" id="PRU00043"/>
    </source>
</evidence>
<evidence type="ECO:0000256" key="13">
    <source>
        <dbReference type="SAM" id="SignalP"/>
    </source>
</evidence>
<dbReference type="FunFam" id="2.60.40.60:FF:000002">
    <property type="entry name" value="Protocadherin alpha 2"/>
    <property type="match status" value="1"/>
</dbReference>
<dbReference type="InterPro" id="IPR050174">
    <property type="entry name" value="Protocadherin/Cadherin-CA"/>
</dbReference>
<evidence type="ECO:0000256" key="1">
    <source>
        <dbReference type="ARBA" id="ARBA00004251"/>
    </source>
</evidence>
<dbReference type="SMART" id="SM00112">
    <property type="entry name" value="CA"/>
    <property type="match status" value="6"/>
</dbReference>
<evidence type="ECO:0000256" key="12">
    <source>
        <dbReference type="SAM" id="Phobius"/>
    </source>
</evidence>
<keyword evidence="5" id="KW-0677">Repeat</keyword>
<dbReference type="PANTHER" id="PTHR24028:SF146">
    <property type="entry name" value="CADHERIN 96CB, ISOFORM D-RELATED"/>
    <property type="match status" value="1"/>
</dbReference>
<dbReference type="PANTHER" id="PTHR24028">
    <property type="entry name" value="CADHERIN-87A"/>
    <property type="match status" value="1"/>
</dbReference>
<keyword evidence="7" id="KW-0130">Cell adhesion</keyword>
<feature type="transmembrane region" description="Helical" evidence="12">
    <location>
        <begin position="692"/>
        <end position="716"/>
    </location>
</feature>